<evidence type="ECO:0000256" key="10">
    <source>
        <dbReference type="SAM" id="Phobius"/>
    </source>
</evidence>
<dbReference type="InterPro" id="IPR036312">
    <property type="entry name" value="Bifun_inhib/LTP/seed_sf"/>
</dbReference>
<protein>
    <recommendedName>
        <fullName evidence="12">Bifunctional inhibitor/plant lipid transfer protein/seed storage helical domain-containing protein</fullName>
    </recommendedName>
</protein>
<keyword evidence="8" id="KW-0449">Lipoprotein</keyword>
<evidence type="ECO:0000259" key="12">
    <source>
        <dbReference type="SMART" id="SM00499"/>
    </source>
</evidence>
<dbReference type="PANTHER" id="PTHR33044">
    <property type="entry name" value="BIFUNCTIONAL INHIBITOR/LIPID-TRANSFER PROTEIN/SEED STORAGE 2S ALBUMIN SUPERFAMILY PROTEIN-RELATED"/>
    <property type="match status" value="1"/>
</dbReference>
<dbReference type="InterPro" id="IPR016140">
    <property type="entry name" value="Bifunc_inhib/LTP/seed_store"/>
</dbReference>
<dbReference type="AlphaFoldDB" id="A0A7N1A5B6"/>
<feature type="compositionally biased region" description="Low complexity" evidence="9">
    <location>
        <begin position="135"/>
        <end position="154"/>
    </location>
</feature>
<dbReference type="EnsemblPlants" id="Kaladp0088s0068.1.v1.1">
    <property type="protein sequence ID" value="Kaladp0088s0068.1.v1.1"/>
    <property type="gene ID" value="Kaladp0088s0068.v1.1"/>
</dbReference>
<feature type="region of interest" description="Disordered" evidence="9">
    <location>
        <begin position="132"/>
        <end position="157"/>
    </location>
</feature>
<keyword evidence="6" id="KW-1015">Disulfide bond</keyword>
<dbReference type="GO" id="GO:0098552">
    <property type="term" value="C:side of membrane"/>
    <property type="evidence" value="ECO:0007669"/>
    <property type="project" value="UniProtKB-KW"/>
</dbReference>
<evidence type="ECO:0000256" key="2">
    <source>
        <dbReference type="ARBA" id="ARBA00009748"/>
    </source>
</evidence>
<dbReference type="OMA" id="WCAVAVV"/>
<feature type="chain" id="PRO_5029662259" description="Bifunctional inhibitor/plant lipid transfer protein/seed storage helical domain-containing protein" evidence="11">
    <location>
        <begin position="21"/>
        <end position="185"/>
    </location>
</feature>
<evidence type="ECO:0000256" key="3">
    <source>
        <dbReference type="ARBA" id="ARBA00022475"/>
    </source>
</evidence>
<dbReference type="Gramene" id="Kaladp0088s0068.1.v1.1">
    <property type="protein sequence ID" value="Kaladp0088s0068.1.v1.1"/>
    <property type="gene ID" value="Kaladp0088s0068.v1.1"/>
</dbReference>
<evidence type="ECO:0000256" key="11">
    <source>
        <dbReference type="SAM" id="SignalP"/>
    </source>
</evidence>
<organism evidence="13 14">
    <name type="scientific">Kalanchoe fedtschenkoi</name>
    <name type="common">Lavender scallops</name>
    <name type="synonym">South American air plant</name>
    <dbReference type="NCBI Taxonomy" id="63787"/>
    <lineage>
        <taxon>Eukaryota</taxon>
        <taxon>Viridiplantae</taxon>
        <taxon>Streptophyta</taxon>
        <taxon>Embryophyta</taxon>
        <taxon>Tracheophyta</taxon>
        <taxon>Spermatophyta</taxon>
        <taxon>Magnoliopsida</taxon>
        <taxon>eudicotyledons</taxon>
        <taxon>Gunneridae</taxon>
        <taxon>Pentapetalae</taxon>
        <taxon>Saxifragales</taxon>
        <taxon>Crassulaceae</taxon>
        <taxon>Kalanchoe</taxon>
    </lineage>
</organism>
<evidence type="ECO:0000256" key="1">
    <source>
        <dbReference type="ARBA" id="ARBA00004609"/>
    </source>
</evidence>
<dbReference type="Gene3D" id="1.10.110.10">
    <property type="entry name" value="Plant lipid-transfer and hydrophobic proteins"/>
    <property type="match status" value="1"/>
</dbReference>
<evidence type="ECO:0000256" key="5">
    <source>
        <dbReference type="ARBA" id="ARBA00022729"/>
    </source>
</evidence>
<name>A0A7N1A5B6_KALFE</name>
<dbReference type="Pfam" id="PF14368">
    <property type="entry name" value="LTP_2"/>
    <property type="match status" value="1"/>
</dbReference>
<evidence type="ECO:0000256" key="7">
    <source>
        <dbReference type="ARBA" id="ARBA00023180"/>
    </source>
</evidence>
<dbReference type="CDD" id="cd00010">
    <property type="entry name" value="AAI_LTSS"/>
    <property type="match status" value="1"/>
</dbReference>
<dbReference type="GO" id="GO:0005886">
    <property type="term" value="C:plasma membrane"/>
    <property type="evidence" value="ECO:0007669"/>
    <property type="project" value="UniProtKB-SubCell"/>
</dbReference>
<dbReference type="Proteomes" id="UP000594263">
    <property type="component" value="Unplaced"/>
</dbReference>
<feature type="signal peptide" evidence="11">
    <location>
        <begin position="1"/>
        <end position="20"/>
    </location>
</feature>
<proteinExistence type="inferred from homology"/>
<evidence type="ECO:0000313" key="14">
    <source>
        <dbReference type="Proteomes" id="UP000594263"/>
    </source>
</evidence>
<keyword evidence="10" id="KW-0472">Membrane</keyword>
<dbReference type="SMART" id="SM00499">
    <property type="entry name" value="AAI"/>
    <property type="match status" value="1"/>
</dbReference>
<feature type="transmembrane region" description="Helical" evidence="10">
    <location>
        <begin position="162"/>
        <end position="183"/>
    </location>
</feature>
<evidence type="ECO:0000256" key="9">
    <source>
        <dbReference type="SAM" id="MobiDB-lite"/>
    </source>
</evidence>
<keyword evidence="10" id="KW-0812">Transmembrane</keyword>
<sequence>MRRAGSFICAVLLLLSSTIAFVVKADDDLQSKCSEDFTKVASCLTFVTGKANQPTKECCTAVTQIRRDDPACLCYFIQMANNGSAEQVKSLGVKVSQLLLLPSACKLADSNISDCPRLLGLPANSPAASVFTNLTTPSTGGTTTTAPTTTSSGKDTGGSAAGLNHVAAVWVAVIVAVSMSVFVSA</sequence>
<keyword evidence="5 11" id="KW-0732">Signal</keyword>
<dbReference type="SUPFAM" id="SSF47699">
    <property type="entry name" value="Bifunctional inhibitor/lipid-transfer protein/seed storage 2S albumin"/>
    <property type="match status" value="1"/>
</dbReference>
<evidence type="ECO:0000256" key="8">
    <source>
        <dbReference type="ARBA" id="ARBA00023288"/>
    </source>
</evidence>
<comment type="similarity">
    <text evidence="2">Belongs to the plant LTP family.</text>
</comment>
<keyword evidence="7" id="KW-0325">Glycoprotein</keyword>
<keyword evidence="10" id="KW-1133">Transmembrane helix</keyword>
<evidence type="ECO:0000256" key="6">
    <source>
        <dbReference type="ARBA" id="ARBA00023157"/>
    </source>
</evidence>
<reference evidence="13" key="1">
    <citation type="submission" date="2021-01" db="UniProtKB">
        <authorList>
            <consortium name="EnsemblPlants"/>
        </authorList>
    </citation>
    <scope>IDENTIFICATION</scope>
</reference>
<keyword evidence="3" id="KW-1003">Cell membrane</keyword>
<evidence type="ECO:0000313" key="13">
    <source>
        <dbReference type="EnsemblPlants" id="Kaladp0088s0068.1.v1.1"/>
    </source>
</evidence>
<keyword evidence="14" id="KW-1185">Reference proteome</keyword>
<feature type="domain" description="Bifunctional inhibitor/plant lipid transfer protein/seed storage helical" evidence="12">
    <location>
        <begin position="33"/>
        <end position="115"/>
    </location>
</feature>
<evidence type="ECO:0000256" key="4">
    <source>
        <dbReference type="ARBA" id="ARBA00022622"/>
    </source>
</evidence>
<keyword evidence="4" id="KW-0336">GPI-anchor</keyword>
<dbReference type="InterPro" id="IPR043325">
    <property type="entry name" value="LTSS"/>
</dbReference>
<comment type="subcellular location">
    <subcellularLocation>
        <location evidence="1">Cell membrane</location>
        <topology evidence="1">Lipid-anchor</topology>
        <topology evidence="1">GPI-anchor</topology>
    </subcellularLocation>
</comment>
<accession>A0A7N1A5B6</accession>